<keyword evidence="4 6" id="KW-1133">Transmembrane helix</keyword>
<feature type="transmembrane region" description="Helical" evidence="6">
    <location>
        <begin position="306"/>
        <end position="335"/>
    </location>
</feature>
<evidence type="ECO:0000313" key="8">
    <source>
        <dbReference type="Proteomes" id="UP000178574"/>
    </source>
</evidence>
<evidence type="ECO:0000256" key="3">
    <source>
        <dbReference type="ARBA" id="ARBA00022692"/>
    </source>
</evidence>
<feature type="transmembrane region" description="Helical" evidence="6">
    <location>
        <begin position="149"/>
        <end position="172"/>
    </location>
</feature>
<feature type="transmembrane region" description="Helical" evidence="6">
    <location>
        <begin position="237"/>
        <end position="265"/>
    </location>
</feature>
<organism evidence="7 8">
    <name type="scientific">Candidatus Sungbacteria bacterium RIFCSPHIGHO2_01_FULL_50_25</name>
    <dbReference type="NCBI Taxonomy" id="1802265"/>
    <lineage>
        <taxon>Bacteria</taxon>
        <taxon>Candidatus Sungiibacteriota</taxon>
    </lineage>
</organism>
<name>A0A1G2KBI7_9BACT</name>
<proteinExistence type="inferred from homology"/>
<keyword evidence="3 6" id="KW-0812">Transmembrane</keyword>
<reference evidence="7 8" key="1">
    <citation type="journal article" date="2016" name="Nat. Commun.">
        <title>Thousands of microbial genomes shed light on interconnected biogeochemical processes in an aquifer system.</title>
        <authorList>
            <person name="Anantharaman K."/>
            <person name="Brown C.T."/>
            <person name="Hug L.A."/>
            <person name="Sharon I."/>
            <person name="Castelle C.J."/>
            <person name="Probst A.J."/>
            <person name="Thomas B.C."/>
            <person name="Singh A."/>
            <person name="Wilkins M.J."/>
            <person name="Karaoz U."/>
            <person name="Brodie E.L."/>
            <person name="Williams K.H."/>
            <person name="Hubbard S.S."/>
            <person name="Banfield J.F."/>
        </authorList>
    </citation>
    <scope>NUCLEOTIDE SEQUENCE [LARGE SCALE GENOMIC DNA]</scope>
</reference>
<feature type="transmembrane region" description="Helical" evidence="6">
    <location>
        <begin position="212"/>
        <end position="231"/>
    </location>
</feature>
<feature type="transmembrane region" description="Helical" evidence="6">
    <location>
        <begin position="38"/>
        <end position="57"/>
    </location>
</feature>
<comment type="subcellular location">
    <subcellularLocation>
        <location evidence="1">Membrane</location>
        <topology evidence="1">Multi-pass membrane protein</topology>
    </subcellularLocation>
</comment>
<dbReference type="AlphaFoldDB" id="A0A1G2KBI7"/>
<evidence type="ECO:0008006" key="9">
    <source>
        <dbReference type="Google" id="ProtNLM"/>
    </source>
</evidence>
<gene>
    <name evidence="7" type="ORF">A2847_00925</name>
</gene>
<comment type="caution">
    <text evidence="7">The sequence shown here is derived from an EMBL/GenBank/DDBJ whole genome shotgun (WGS) entry which is preliminary data.</text>
</comment>
<evidence type="ECO:0000313" key="7">
    <source>
        <dbReference type="EMBL" id="OGZ96787.1"/>
    </source>
</evidence>
<evidence type="ECO:0000256" key="1">
    <source>
        <dbReference type="ARBA" id="ARBA00004141"/>
    </source>
</evidence>
<evidence type="ECO:0000256" key="6">
    <source>
        <dbReference type="SAM" id="Phobius"/>
    </source>
</evidence>
<dbReference type="EMBL" id="MHQD01000006">
    <property type="protein sequence ID" value="OGZ96787.1"/>
    <property type="molecule type" value="Genomic_DNA"/>
</dbReference>
<dbReference type="PANTHER" id="PTHR21716">
    <property type="entry name" value="TRANSMEMBRANE PROTEIN"/>
    <property type="match status" value="1"/>
</dbReference>
<evidence type="ECO:0000256" key="2">
    <source>
        <dbReference type="ARBA" id="ARBA00009773"/>
    </source>
</evidence>
<dbReference type="GO" id="GO:0055085">
    <property type="term" value="P:transmembrane transport"/>
    <property type="evidence" value="ECO:0007669"/>
    <property type="project" value="TreeGrafter"/>
</dbReference>
<evidence type="ECO:0000256" key="4">
    <source>
        <dbReference type="ARBA" id="ARBA00022989"/>
    </source>
</evidence>
<dbReference type="InterPro" id="IPR002549">
    <property type="entry name" value="AI-2E-like"/>
</dbReference>
<accession>A0A1G2KBI7</accession>
<dbReference type="Pfam" id="PF01594">
    <property type="entry name" value="AI-2E_transport"/>
    <property type="match status" value="1"/>
</dbReference>
<dbReference type="Proteomes" id="UP000178574">
    <property type="component" value="Unassembled WGS sequence"/>
</dbReference>
<dbReference type="PANTHER" id="PTHR21716:SF62">
    <property type="entry name" value="TRANSPORT PROTEIN YDBI-RELATED"/>
    <property type="match status" value="1"/>
</dbReference>
<evidence type="ECO:0000256" key="5">
    <source>
        <dbReference type="ARBA" id="ARBA00023136"/>
    </source>
</evidence>
<keyword evidence="5 6" id="KW-0472">Membrane</keyword>
<protein>
    <recommendedName>
        <fullName evidence="9">AI-2E family transporter</fullName>
    </recommendedName>
</protein>
<feature type="transmembrane region" description="Helical" evidence="6">
    <location>
        <begin position="272"/>
        <end position="294"/>
    </location>
</feature>
<sequence length="348" mass="38087">MQQEGDPRTISISTETLFRVLMVAAVIVGIFIVKEVVIALFLAIIIASAIEPGVLWLKARKVPRLLAAVLIYLGVLFVFLTVIYLVVPLLYEEALHLAATYSLIKQNVLSGIQGFSSFPLLSYITESLTNVLFVPSEYLTKFQGGIFDVAQAAFGGVLTFFLAAVFSFYLVTQEGGIEQFLRLITPVKYEEYVIDLWQRSQKKLGRWLRTQMLLGAIVGILIFFSLTFLGMENALLFAALAGFFEIIPVAGPILAAVPAVITAFLQDPQYALWITLIYIGVQQIESNVIVPVVMRQAVGLSPLVVLIALAVGAQLGGIIGIILAVPITVIVAELVSDWDKKKRELIPG</sequence>
<feature type="transmembrane region" description="Helical" evidence="6">
    <location>
        <begin position="69"/>
        <end position="91"/>
    </location>
</feature>
<feature type="transmembrane region" description="Helical" evidence="6">
    <location>
        <begin position="12"/>
        <end position="32"/>
    </location>
</feature>
<comment type="similarity">
    <text evidence="2">Belongs to the autoinducer-2 exporter (AI-2E) (TC 2.A.86) family.</text>
</comment>
<dbReference type="GO" id="GO:0016020">
    <property type="term" value="C:membrane"/>
    <property type="evidence" value="ECO:0007669"/>
    <property type="project" value="UniProtKB-SubCell"/>
</dbReference>